<evidence type="ECO:0000313" key="6">
    <source>
        <dbReference type="Proteomes" id="UP000092583"/>
    </source>
</evidence>
<dbReference type="Pfam" id="PF02449">
    <property type="entry name" value="Glyco_hydro_42"/>
    <property type="match status" value="1"/>
</dbReference>
<keyword evidence="1" id="KW-0378">Hydrolase</keyword>
<dbReference type="Gene3D" id="2.60.220.20">
    <property type="entry name" value="putative beta-Galactosidase from caulobacter crescentus"/>
    <property type="match status" value="1"/>
</dbReference>
<keyword evidence="2" id="KW-0326">Glycosidase</keyword>
<evidence type="ECO:0000256" key="2">
    <source>
        <dbReference type="ARBA" id="ARBA00023295"/>
    </source>
</evidence>
<accession>A0A1B9IGI9</accession>
<dbReference type="SUPFAM" id="SSF51445">
    <property type="entry name" value="(Trans)glycosidases"/>
    <property type="match status" value="1"/>
</dbReference>
<dbReference type="AlphaFoldDB" id="A0A1B9IGI9"/>
<dbReference type="GO" id="GO:0005975">
    <property type="term" value="P:carbohydrate metabolic process"/>
    <property type="evidence" value="ECO:0007669"/>
    <property type="project" value="InterPro"/>
</dbReference>
<evidence type="ECO:0000256" key="1">
    <source>
        <dbReference type="ARBA" id="ARBA00022801"/>
    </source>
</evidence>
<evidence type="ECO:0008006" key="7">
    <source>
        <dbReference type="Google" id="ProtNLM"/>
    </source>
</evidence>
<sequence length="571" mass="63239">MKFDMVPRLVNLPANRHQFVLADGTPFFLRAAELQNSSFSSAEYMSKIWPILTAQNVNLVFGPAAWEDIEPEEGKFDFEELDKLIAGARKHELKLVILWFGAWKNGMSNYVPSWVKRDPKRFPRSRVQPSPGSTSRMVEVLSPCSKSNVNADSKAFEALMDHLKLVDGEQGTVVIVQVENEVGLLGDSRDRSSTANAIFDSPVPEEVMSKLCQAAAEGSLRDLLKENIPCLGDAMWLSQSKGKSWSETFGVSVYTDELFMAYHYAKYINQVASAGQKKYNLPMFTNGWLRTSNSVPSSTAGGGAYPGEYPSGGPADSVIDIYQLFAPSLQFVSPDIYLVDYVEIFKAYKHNNQPLFVPEHRRDEYGALRIWQAIGDYDALAMGPFGIDTLDPLTSPWTKHYGLLSKVEGFILEAWQKGSLVTGFYFDRFDVGHTDLSTPKEVDMGDWHLKIERAATFGGAHPEPGYGLIIQRSDDSFLLIGEGYMVNFQSLKADAVFTGILEFDEMETVKGQPNELRKIRRLNGDEIKSGQAAVMPTLGGGPSYGDFPIAITIPGETGLALCTVYSLSDSL</sequence>
<evidence type="ECO:0000259" key="3">
    <source>
        <dbReference type="Pfam" id="PF02449"/>
    </source>
</evidence>
<dbReference type="OrthoDB" id="1657402at2759"/>
<reference evidence="5 6" key="1">
    <citation type="submission" date="2013-07" db="EMBL/GenBank/DDBJ databases">
        <title>The Genome Sequence of Kwoniella mangroviensis CBS10435.</title>
        <authorList>
            <consortium name="The Broad Institute Genome Sequencing Platform"/>
            <person name="Cuomo C."/>
            <person name="Litvintseva A."/>
            <person name="Chen Y."/>
            <person name="Heitman J."/>
            <person name="Sun S."/>
            <person name="Springer D."/>
            <person name="Dromer F."/>
            <person name="Young S.K."/>
            <person name="Zeng Q."/>
            <person name="Gargeya S."/>
            <person name="Fitzgerald M."/>
            <person name="Abouelleil A."/>
            <person name="Alvarado L."/>
            <person name="Berlin A.M."/>
            <person name="Chapman S.B."/>
            <person name="Dewar J."/>
            <person name="Goldberg J."/>
            <person name="Griggs A."/>
            <person name="Gujja S."/>
            <person name="Hansen M."/>
            <person name="Howarth C."/>
            <person name="Imamovic A."/>
            <person name="Larimer J."/>
            <person name="McCowan C."/>
            <person name="Murphy C."/>
            <person name="Pearson M."/>
            <person name="Priest M."/>
            <person name="Roberts A."/>
            <person name="Saif S."/>
            <person name="Shea T."/>
            <person name="Sykes S."/>
            <person name="Wortman J."/>
            <person name="Nusbaum C."/>
            <person name="Birren B."/>
        </authorList>
    </citation>
    <scope>NUCLEOTIDE SEQUENCE [LARGE SCALE GENOMIC DNA]</scope>
    <source>
        <strain evidence="5 6">CBS 10435</strain>
    </source>
</reference>
<evidence type="ECO:0000259" key="4">
    <source>
        <dbReference type="Pfam" id="PF18120"/>
    </source>
</evidence>
<evidence type="ECO:0000313" key="5">
    <source>
        <dbReference type="EMBL" id="OCF54799.1"/>
    </source>
</evidence>
<feature type="domain" description="Glycoside hydrolase family 42 N-terminal" evidence="3">
    <location>
        <begin position="51"/>
        <end position="199"/>
    </location>
</feature>
<protein>
    <recommendedName>
        <fullName evidence="7">Beta-galactosidase</fullName>
    </recommendedName>
</protein>
<dbReference type="Gene3D" id="3.20.20.80">
    <property type="entry name" value="Glycosidases"/>
    <property type="match status" value="1"/>
</dbReference>
<name>A0A1B9IGI9_9TREE</name>
<dbReference type="Proteomes" id="UP000092583">
    <property type="component" value="Unassembled WGS sequence"/>
</dbReference>
<dbReference type="Pfam" id="PF18120">
    <property type="entry name" value="DUF5597"/>
    <property type="match status" value="1"/>
</dbReference>
<organism evidence="5 6">
    <name type="scientific">Kwoniella mangroviensis CBS 10435</name>
    <dbReference type="NCBI Taxonomy" id="1331196"/>
    <lineage>
        <taxon>Eukaryota</taxon>
        <taxon>Fungi</taxon>
        <taxon>Dikarya</taxon>
        <taxon>Basidiomycota</taxon>
        <taxon>Agaricomycotina</taxon>
        <taxon>Tremellomycetes</taxon>
        <taxon>Tremellales</taxon>
        <taxon>Cryptococcaceae</taxon>
        <taxon>Kwoniella</taxon>
    </lineage>
</organism>
<dbReference type="GO" id="GO:0004565">
    <property type="term" value="F:beta-galactosidase activity"/>
    <property type="evidence" value="ECO:0007669"/>
    <property type="project" value="InterPro"/>
</dbReference>
<dbReference type="InterPro" id="IPR017853">
    <property type="entry name" value="GH"/>
</dbReference>
<dbReference type="EMBL" id="KI669468">
    <property type="protein sequence ID" value="OCF54799.1"/>
    <property type="molecule type" value="Genomic_DNA"/>
</dbReference>
<dbReference type="GO" id="GO:0009341">
    <property type="term" value="C:beta-galactosidase complex"/>
    <property type="evidence" value="ECO:0007669"/>
    <property type="project" value="InterPro"/>
</dbReference>
<dbReference type="FunFam" id="3.20.20.80:FF:000135">
    <property type="entry name" value="Beta-galactosidase, putative, bgl35A"/>
    <property type="match status" value="1"/>
</dbReference>
<proteinExistence type="predicted"/>
<dbReference type="InterPro" id="IPR040719">
    <property type="entry name" value="DUF5597"/>
</dbReference>
<dbReference type="InterPro" id="IPR013529">
    <property type="entry name" value="Glyco_hydro_42_N"/>
</dbReference>
<gene>
    <name evidence="5" type="ORF">L486_07454</name>
</gene>
<keyword evidence="6" id="KW-1185">Reference proteome</keyword>
<feature type="domain" description="DUF5597" evidence="4">
    <location>
        <begin position="398"/>
        <end position="532"/>
    </location>
</feature>
<reference evidence="6" key="2">
    <citation type="submission" date="2013-12" db="EMBL/GenBank/DDBJ databases">
        <title>Evolution of pathogenesis and genome organization in the Tremellales.</title>
        <authorList>
            <person name="Cuomo C."/>
            <person name="Litvintseva A."/>
            <person name="Heitman J."/>
            <person name="Chen Y."/>
            <person name="Sun S."/>
            <person name="Springer D."/>
            <person name="Dromer F."/>
            <person name="Young S."/>
            <person name="Zeng Q."/>
            <person name="Chapman S."/>
            <person name="Gujja S."/>
            <person name="Saif S."/>
            <person name="Birren B."/>
        </authorList>
    </citation>
    <scope>NUCLEOTIDE SEQUENCE [LARGE SCALE GENOMIC DNA]</scope>
    <source>
        <strain evidence="6">CBS 10435</strain>
    </source>
</reference>
<dbReference type="STRING" id="1331196.A0A1B9IGI9"/>